<keyword evidence="5" id="KW-1185">Reference proteome</keyword>
<evidence type="ECO:0000259" key="3">
    <source>
        <dbReference type="Pfam" id="PF05065"/>
    </source>
</evidence>
<dbReference type="AlphaFoldDB" id="A0A518ITU7"/>
<dbReference type="InterPro" id="IPR054612">
    <property type="entry name" value="Phage_capsid-like_C"/>
</dbReference>
<evidence type="ECO:0000256" key="1">
    <source>
        <dbReference type="ARBA" id="ARBA00004328"/>
    </source>
</evidence>
<evidence type="ECO:0000313" key="5">
    <source>
        <dbReference type="Proteomes" id="UP000316770"/>
    </source>
</evidence>
<dbReference type="EMBL" id="CP036318">
    <property type="protein sequence ID" value="QDV56508.1"/>
    <property type="molecule type" value="Genomic_DNA"/>
</dbReference>
<evidence type="ECO:0000313" key="4">
    <source>
        <dbReference type="EMBL" id="QDV56508.1"/>
    </source>
</evidence>
<dbReference type="Pfam" id="PF05065">
    <property type="entry name" value="Phage_capsid"/>
    <property type="match status" value="1"/>
</dbReference>
<comment type="subcellular location">
    <subcellularLocation>
        <location evidence="1">Virion</location>
    </subcellularLocation>
</comment>
<organism evidence="4 5">
    <name type="scientific">Rosistilla oblonga</name>
    <dbReference type="NCBI Taxonomy" id="2527990"/>
    <lineage>
        <taxon>Bacteria</taxon>
        <taxon>Pseudomonadati</taxon>
        <taxon>Planctomycetota</taxon>
        <taxon>Planctomycetia</taxon>
        <taxon>Pirellulales</taxon>
        <taxon>Pirellulaceae</taxon>
        <taxon>Rosistilla</taxon>
    </lineage>
</organism>
<name>A0A518ITU7_9BACT</name>
<dbReference type="NCBIfam" id="TIGR01554">
    <property type="entry name" value="major_cap_HK97"/>
    <property type="match status" value="1"/>
</dbReference>
<dbReference type="Proteomes" id="UP000316770">
    <property type="component" value="Chromosome"/>
</dbReference>
<dbReference type="RefSeq" id="WP_145285023.1">
    <property type="nucleotide sequence ID" value="NZ_CP036318.1"/>
</dbReference>
<reference evidence="4 5" key="1">
    <citation type="submission" date="2019-02" db="EMBL/GenBank/DDBJ databases">
        <title>Deep-cultivation of Planctomycetes and their phenomic and genomic characterization uncovers novel biology.</title>
        <authorList>
            <person name="Wiegand S."/>
            <person name="Jogler M."/>
            <person name="Boedeker C."/>
            <person name="Pinto D."/>
            <person name="Vollmers J."/>
            <person name="Rivas-Marin E."/>
            <person name="Kohn T."/>
            <person name="Peeters S.H."/>
            <person name="Heuer A."/>
            <person name="Rast P."/>
            <person name="Oberbeckmann S."/>
            <person name="Bunk B."/>
            <person name="Jeske O."/>
            <person name="Meyerdierks A."/>
            <person name="Storesund J.E."/>
            <person name="Kallscheuer N."/>
            <person name="Luecker S."/>
            <person name="Lage O.M."/>
            <person name="Pohl T."/>
            <person name="Merkel B.J."/>
            <person name="Hornburger P."/>
            <person name="Mueller R.-W."/>
            <person name="Bruemmer F."/>
            <person name="Labrenz M."/>
            <person name="Spormann A.M."/>
            <person name="Op den Camp H."/>
            <person name="Overmann J."/>
            <person name="Amann R."/>
            <person name="Jetten M.S.M."/>
            <person name="Mascher T."/>
            <person name="Medema M.H."/>
            <person name="Devos D.P."/>
            <person name="Kaster A.-K."/>
            <person name="Ovreas L."/>
            <person name="Rohde M."/>
            <person name="Galperin M.Y."/>
            <person name="Jogler C."/>
        </authorList>
    </citation>
    <scope>NUCLEOTIDE SEQUENCE [LARGE SCALE GENOMIC DNA]</scope>
    <source>
        <strain evidence="4 5">Mal33</strain>
    </source>
</reference>
<protein>
    <submittedName>
        <fullName evidence="4">Phage capsid family protein</fullName>
    </submittedName>
</protein>
<dbReference type="SUPFAM" id="SSF56563">
    <property type="entry name" value="Major capsid protein gp5"/>
    <property type="match status" value="1"/>
</dbReference>
<gene>
    <name evidence="4" type="ORF">Mal33_24990</name>
</gene>
<dbReference type="InterPro" id="IPR024455">
    <property type="entry name" value="Phage_capsid"/>
</dbReference>
<feature type="region of interest" description="Disordered" evidence="2">
    <location>
        <begin position="20"/>
        <end position="50"/>
    </location>
</feature>
<feature type="domain" description="Phage capsid-like C-terminal" evidence="3">
    <location>
        <begin position="186"/>
        <end position="449"/>
    </location>
</feature>
<proteinExistence type="predicted"/>
<sequence length="463" mass="50732">MTPEELKALQEQRGKLAAEIKRQATAYNERKEKRANAPEQELWPDETRTHWDKVNADYDAVETQLREATEATEIERRVGSLDDGSGNRGQFDPTADLGRGDRRRNDPQTNIAEQRALALQGWARTAAGMDLSKEHRDAMKQVGYRGKNIEINLSGTEQLRARQEIFATHHPTHTKRALTTQTGNSGGFTVPTGFVNQLEIAMLQFNGVEQVASIFSTTEGNPMPFPTANDTGNEGEIVGENADVSTEANPTFGQVLFGADKYSSKLVKVPFELLTDSAFNFALLLGAMLGERIGRKANGEFTVGTNGIVTQATVGKTAALETAITPEELIDLQESVDSAYRSGNSVCFMMHSLIISAIRKLKVDGNFIWQSGLQAGVPDTLLGDRLVRNSKMASTMEADAKVALYGDCSKYGIRRVGSVRLMRASELYLENDQVGFIAFLRQCGRLIDAGTHPVKVLKMAAAE</sequence>
<accession>A0A518ITU7</accession>
<feature type="region of interest" description="Disordered" evidence="2">
    <location>
        <begin position="69"/>
        <end position="108"/>
    </location>
</feature>
<feature type="compositionally biased region" description="Basic and acidic residues" evidence="2">
    <location>
        <begin position="20"/>
        <end position="36"/>
    </location>
</feature>
<evidence type="ECO:0000256" key="2">
    <source>
        <dbReference type="SAM" id="MobiDB-lite"/>
    </source>
</evidence>
<feature type="compositionally biased region" description="Basic and acidic residues" evidence="2">
    <location>
        <begin position="69"/>
        <end position="80"/>
    </location>
</feature>